<gene>
    <name evidence="2" type="ORF">MIMGU_mgv1a018348mg</name>
</gene>
<feature type="domain" description="F-box" evidence="1">
    <location>
        <begin position="3"/>
        <end position="49"/>
    </location>
</feature>
<dbReference type="EMBL" id="KI632191">
    <property type="protein sequence ID" value="EYU22882.1"/>
    <property type="molecule type" value="Genomic_DNA"/>
</dbReference>
<name>A0A022Q2K7_ERYGU</name>
<dbReference type="InterPro" id="IPR011043">
    <property type="entry name" value="Gal_Oxase/kelch_b-propeller"/>
</dbReference>
<dbReference type="PANTHER" id="PTHR31672">
    <property type="entry name" value="BNACNNG10540D PROTEIN"/>
    <property type="match status" value="1"/>
</dbReference>
<sequence length="386" mass="44552">MNQETSTYLPPEITINILSRLPVRTVITCKLVCKSWLELLETQEFAKSHLSESVPGLVVYQYDNYIKTFEFEDDKLDFERHELHYNQVTKLDRRAFISSPHAAIGIQGSSNGFLFLREINTQPNALYICNPTTREYIELPNEGFVYRYPTMVTYGFGVSKITGQYKVVNVYHKCERDPHTQVLLRIPKSFCRVYTLGTRKWRSVTPSAPLVYNCRSVGAFLNGNLHWLVSDLTGSYFISCFDLEREIFSTFLPPPPLRPSGRLLGGLVNLGGDLCLCDNSSNDEIVIWMMKEYKNEKSWKKEFVISKRPDFDGESYDFVYPIKVFKDGDILMSCQCINLFYYSNKTKTLRIIDTLELGDSDIDSMLYTSSFVSLESCFPMENVRPF</sequence>
<evidence type="ECO:0000259" key="1">
    <source>
        <dbReference type="PROSITE" id="PS50181"/>
    </source>
</evidence>
<dbReference type="OMA" id="KTIVHCK"/>
<dbReference type="SMART" id="SM00256">
    <property type="entry name" value="FBOX"/>
    <property type="match status" value="1"/>
</dbReference>
<dbReference type="Pfam" id="PF08268">
    <property type="entry name" value="FBA_3"/>
    <property type="match status" value="1"/>
</dbReference>
<dbReference type="NCBIfam" id="TIGR01640">
    <property type="entry name" value="F_box_assoc_1"/>
    <property type="match status" value="1"/>
</dbReference>
<proteinExistence type="predicted"/>
<dbReference type="STRING" id="4155.A0A022Q2K7"/>
<dbReference type="Proteomes" id="UP000030748">
    <property type="component" value="Unassembled WGS sequence"/>
</dbReference>
<dbReference type="SUPFAM" id="SSF50965">
    <property type="entry name" value="Galactose oxidase, central domain"/>
    <property type="match status" value="1"/>
</dbReference>
<dbReference type="PhylomeDB" id="A0A022Q2K7"/>
<protein>
    <recommendedName>
        <fullName evidence="1">F-box domain-containing protein</fullName>
    </recommendedName>
</protein>
<keyword evidence="3" id="KW-1185">Reference proteome</keyword>
<evidence type="ECO:0000313" key="2">
    <source>
        <dbReference type="EMBL" id="EYU22882.1"/>
    </source>
</evidence>
<reference evidence="2 3" key="1">
    <citation type="journal article" date="2013" name="Proc. Natl. Acad. Sci. U.S.A.">
        <title>Fine-scale variation in meiotic recombination in Mimulus inferred from population shotgun sequencing.</title>
        <authorList>
            <person name="Hellsten U."/>
            <person name="Wright K.M."/>
            <person name="Jenkins J."/>
            <person name="Shu S."/>
            <person name="Yuan Y."/>
            <person name="Wessler S.R."/>
            <person name="Schmutz J."/>
            <person name="Willis J.H."/>
            <person name="Rokhsar D.S."/>
        </authorList>
    </citation>
    <scope>NUCLEOTIDE SEQUENCE [LARGE SCALE GENOMIC DNA]</scope>
    <source>
        <strain evidence="3">cv. DUN x IM62</strain>
    </source>
</reference>
<dbReference type="KEGG" id="egt:105974481"/>
<organism evidence="2 3">
    <name type="scientific">Erythranthe guttata</name>
    <name type="common">Yellow monkey flower</name>
    <name type="synonym">Mimulus guttatus</name>
    <dbReference type="NCBI Taxonomy" id="4155"/>
    <lineage>
        <taxon>Eukaryota</taxon>
        <taxon>Viridiplantae</taxon>
        <taxon>Streptophyta</taxon>
        <taxon>Embryophyta</taxon>
        <taxon>Tracheophyta</taxon>
        <taxon>Spermatophyta</taxon>
        <taxon>Magnoliopsida</taxon>
        <taxon>eudicotyledons</taxon>
        <taxon>Gunneridae</taxon>
        <taxon>Pentapetalae</taxon>
        <taxon>asterids</taxon>
        <taxon>lamiids</taxon>
        <taxon>Lamiales</taxon>
        <taxon>Phrymaceae</taxon>
        <taxon>Erythranthe</taxon>
    </lineage>
</organism>
<dbReference type="InterPro" id="IPR017451">
    <property type="entry name" value="F-box-assoc_interact_dom"/>
</dbReference>
<dbReference type="InterPro" id="IPR036047">
    <property type="entry name" value="F-box-like_dom_sf"/>
</dbReference>
<dbReference type="InterPro" id="IPR001810">
    <property type="entry name" value="F-box_dom"/>
</dbReference>
<accession>A0A022Q2K7</accession>
<dbReference type="PROSITE" id="PS50181">
    <property type="entry name" value="FBOX"/>
    <property type="match status" value="1"/>
</dbReference>
<dbReference type="InterPro" id="IPR050796">
    <property type="entry name" value="SCF_F-box_component"/>
</dbReference>
<evidence type="ECO:0000313" key="3">
    <source>
        <dbReference type="Proteomes" id="UP000030748"/>
    </source>
</evidence>
<dbReference type="SUPFAM" id="SSF81383">
    <property type="entry name" value="F-box domain"/>
    <property type="match status" value="1"/>
</dbReference>
<dbReference type="PANTHER" id="PTHR31672:SF13">
    <property type="entry name" value="F-BOX PROTEIN CPR30-LIKE"/>
    <property type="match status" value="1"/>
</dbReference>
<dbReference type="Gene3D" id="1.20.1280.50">
    <property type="match status" value="1"/>
</dbReference>
<dbReference type="OrthoDB" id="1867694at2759"/>
<dbReference type="CDD" id="cd22157">
    <property type="entry name" value="F-box_AtFBW1-like"/>
    <property type="match status" value="1"/>
</dbReference>
<dbReference type="AlphaFoldDB" id="A0A022Q2K7"/>
<dbReference type="Pfam" id="PF12937">
    <property type="entry name" value="F-box-like"/>
    <property type="match status" value="1"/>
</dbReference>
<dbReference type="eggNOG" id="ENOG502QS4I">
    <property type="taxonomic scope" value="Eukaryota"/>
</dbReference>
<dbReference type="InterPro" id="IPR013187">
    <property type="entry name" value="F-box-assoc_dom_typ3"/>
</dbReference>